<sequence length="196" mass="21046">MDALTLLIIRHAEKPDGDATGPGLTHKGKVDSKSLVIFGWERAGAWTALFGAGLGGSTYPAPQAVYAADPDSTKDGSEPSRRPYETVLDLAARVGLDRPNTSFAKGQEAALVDALLPLAGTVLVAWEHKAIISDILPRLPVSNADQLPTHWSGKRFDVVLRLDRAAGATEFEFQELYPCLMPGDSTKPLKNDPKDD</sequence>
<organism evidence="1 2">
    <name type="scientific">Bradyrhizobium denitrificans</name>
    <dbReference type="NCBI Taxonomy" id="2734912"/>
    <lineage>
        <taxon>Bacteria</taxon>
        <taxon>Pseudomonadati</taxon>
        <taxon>Pseudomonadota</taxon>
        <taxon>Alphaproteobacteria</taxon>
        <taxon>Hyphomicrobiales</taxon>
        <taxon>Nitrobacteraceae</taxon>
        <taxon>Bradyrhizobium</taxon>
    </lineage>
</organism>
<protein>
    <submittedName>
        <fullName evidence="1">Histidine phosphatase family protein</fullName>
    </submittedName>
</protein>
<comment type="caution">
    <text evidence="1">The sequence shown here is derived from an EMBL/GenBank/DDBJ whole genome shotgun (WGS) entry which is preliminary data.</text>
</comment>
<dbReference type="RefSeq" id="WP_012043838.1">
    <property type="nucleotide sequence ID" value="NZ_JABFDP010000011.1"/>
</dbReference>
<name>A0ABS5GEZ1_9BRAD</name>
<keyword evidence="2" id="KW-1185">Reference proteome</keyword>
<accession>A0ABS5GEZ1</accession>
<reference evidence="2" key="1">
    <citation type="journal article" date="2021" name="ISME J.">
        <title>Evolutionary origin and ecological implication of a unique nif island in free-living Bradyrhizobium lineages.</title>
        <authorList>
            <person name="Tao J."/>
        </authorList>
    </citation>
    <scope>NUCLEOTIDE SEQUENCE [LARGE SCALE GENOMIC DNA]</scope>
    <source>
        <strain evidence="2">SZCCT0094</strain>
    </source>
</reference>
<gene>
    <name evidence="1" type="ORF">JQ619_27885</name>
</gene>
<evidence type="ECO:0000313" key="1">
    <source>
        <dbReference type="EMBL" id="MBR1139584.1"/>
    </source>
</evidence>
<dbReference type="EMBL" id="JAFCLK010000031">
    <property type="protein sequence ID" value="MBR1139584.1"/>
    <property type="molecule type" value="Genomic_DNA"/>
</dbReference>
<evidence type="ECO:0000313" key="2">
    <source>
        <dbReference type="Proteomes" id="UP001314635"/>
    </source>
</evidence>
<proteinExistence type="predicted"/>
<dbReference type="Proteomes" id="UP001314635">
    <property type="component" value="Unassembled WGS sequence"/>
</dbReference>